<dbReference type="EMBL" id="SSNT01000014">
    <property type="protein sequence ID" value="THF77727.1"/>
    <property type="molecule type" value="Genomic_DNA"/>
</dbReference>
<reference evidence="1 2" key="1">
    <citation type="submission" date="2019-04" db="EMBL/GenBank/DDBJ databases">
        <title>Bacillus sediminilitoris sp. nov., isolated from a tidal flat sediment on the East China Sea.</title>
        <authorList>
            <person name="Wei Y."/>
            <person name="Mao H."/>
            <person name="Fang J."/>
        </authorList>
    </citation>
    <scope>NUCLEOTIDE SEQUENCE [LARGE SCALE GENOMIC DNA]</scope>
    <source>
        <strain evidence="1 2">DSL-17</strain>
    </source>
</reference>
<protein>
    <submittedName>
        <fullName evidence="1">Uncharacterized protein</fullName>
    </submittedName>
</protein>
<evidence type="ECO:0000313" key="2">
    <source>
        <dbReference type="Proteomes" id="UP000310334"/>
    </source>
</evidence>
<gene>
    <name evidence="1" type="ORF">E6W99_18640</name>
</gene>
<dbReference type="Proteomes" id="UP000310334">
    <property type="component" value="Unassembled WGS sequence"/>
</dbReference>
<evidence type="ECO:0000313" key="1">
    <source>
        <dbReference type="EMBL" id="THF77727.1"/>
    </source>
</evidence>
<comment type="caution">
    <text evidence="1">The sequence shown here is derived from an EMBL/GenBank/DDBJ whole genome shotgun (WGS) entry which is preliminary data.</text>
</comment>
<organism evidence="1 2">
    <name type="scientific">Metabacillus sediminilitoris</name>
    <dbReference type="NCBI Taxonomy" id="2567941"/>
    <lineage>
        <taxon>Bacteria</taxon>
        <taxon>Bacillati</taxon>
        <taxon>Bacillota</taxon>
        <taxon>Bacilli</taxon>
        <taxon>Bacillales</taxon>
        <taxon>Bacillaceae</taxon>
        <taxon>Metabacillus</taxon>
    </lineage>
</organism>
<accession>A0A4S4BTS5</accession>
<sequence>MKKERAKDLLFEFNNTKPSKRDEETKLFISYFIR</sequence>
<keyword evidence="2" id="KW-1185">Reference proteome</keyword>
<dbReference type="OrthoDB" id="9812571at2"/>
<dbReference type="AlphaFoldDB" id="A0A4S4BTS5"/>
<proteinExistence type="predicted"/>
<name>A0A4S4BTS5_9BACI</name>